<comment type="caution">
    <text evidence="1">The sequence shown here is derived from an EMBL/GenBank/DDBJ whole genome shotgun (WGS) entry which is preliminary data.</text>
</comment>
<evidence type="ECO:0000313" key="1">
    <source>
        <dbReference type="EMBL" id="GAI28341.1"/>
    </source>
</evidence>
<gene>
    <name evidence="1" type="ORF">S06H3_36119</name>
</gene>
<dbReference type="NCBIfam" id="TIGR04256">
    <property type="entry name" value="GxxExxY"/>
    <property type="match status" value="1"/>
</dbReference>
<name>X1NDR3_9ZZZZ</name>
<dbReference type="Pfam" id="PF13366">
    <property type="entry name" value="PDDEXK_3"/>
    <property type="match status" value="1"/>
</dbReference>
<dbReference type="AlphaFoldDB" id="X1NDR3"/>
<protein>
    <recommendedName>
        <fullName evidence="2">GxxExxY protein</fullName>
    </recommendedName>
</protein>
<proteinExistence type="predicted"/>
<dbReference type="EMBL" id="BARV01021854">
    <property type="protein sequence ID" value="GAI28341.1"/>
    <property type="molecule type" value="Genomic_DNA"/>
</dbReference>
<sequence length="124" mass="14223">MKKEERDPVTEEIIAACYWVHNELGPGFTEKTYSKALQIALEKTDLKYETEREFSVSFDSIKVGKFRADFVINNSVIVELRSLEGNIPKIYESQIISYLKASGLSTGLLINFVNLKCQIRRLML</sequence>
<accession>X1NDR3</accession>
<reference evidence="1" key="1">
    <citation type="journal article" date="2014" name="Front. Microbiol.">
        <title>High frequency of phylogenetically diverse reductive dehalogenase-homologous genes in deep subseafloor sedimentary metagenomes.</title>
        <authorList>
            <person name="Kawai M."/>
            <person name="Futagami T."/>
            <person name="Toyoda A."/>
            <person name="Takaki Y."/>
            <person name="Nishi S."/>
            <person name="Hori S."/>
            <person name="Arai W."/>
            <person name="Tsubouchi T."/>
            <person name="Morono Y."/>
            <person name="Uchiyama I."/>
            <person name="Ito T."/>
            <person name="Fujiyama A."/>
            <person name="Inagaki F."/>
            <person name="Takami H."/>
        </authorList>
    </citation>
    <scope>NUCLEOTIDE SEQUENCE</scope>
    <source>
        <strain evidence="1">Expedition CK06-06</strain>
    </source>
</reference>
<organism evidence="1">
    <name type="scientific">marine sediment metagenome</name>
    <dbReference type="NCBI Taxonomy" id="412755"/>
    <lineage>
        <taxon>unclassified sequences</taxon>
        <taxon>metagenomes</taxon>
        <taxon>ecological metagenomes</taxon>
    </lineage>
</organism>
<evidence type="ECO:0008006" key="2">
    <source>
        <dbReference type="Google" id="ProtNLM"/>
    </source>
</evidence>
<dbReference type="InterPro" id="IPR026350">
    <property type="entry name" value="GxxExxY"/>
</dbReference>